<evidence type="ECO:0000313" key="2">
    <source>
        <dbReference type="Proteomes" id="UP000050580"/>
    </source>
</evidence>
<accession>A0A0U1Q1N8</accession>
<dbReference type="Proteomes" id="UP000050580">
    <property type="component" value="Unassembled WGS sequence"/>
</dbReference>
<sequence>MPDRADHAAIHITMEPTNHRRRRQDCDIRPRWGQLRFQDLGDDEAFLVWAYRCWQRGQPLYAERHALSALLHDERLTILLAELRALFAAFGVDAAMHPGLHHMPLLTWREELLLAMLSDIPETVGVHCDPKAMRCRAALSVHQAQVRHPRHIPLRGACLQPLTGGPCGFTSAWDRP</sequence>
<name>A0A0U1Q1N8_9BURK</name>
<protein>
    <submittedName>
        <fullName evidence="1">Uncharacterized protein</fullName>
    </submittedName>
</protein>
<dbReference type="EMBL" id="LBNQ01000016">
    <property type="protein sequence ID" value="KKW68678.1"/>
    <property type="molecule type" value="Genomic_DNA"/>
</dbReference>
<reference evidence="1 2" key="1">
    <citation type="submission" date="2015-05" db="EMBL/GenBank/DDBJ databases">
        <title>Draft genome sequence of Lampropedia sp. CT6, isolated from the microbial mat of a hot water spring, located at Manikaran, India.</title>
        <authorList>
            <person name="Tripathi C."/>
            <person name="Rani P."/>
            <person name="Mahato N.K."/>
            <person name="Lal R."/>
        </authorList>
    </citation>
    <scope>NUCLEOTIDE SEQUENCE [LARGE SCALE GENOMIC DNA]</scope>
    <source>
        <strain evidence="1 2">CT6</strain>
    </source>
</reference>
<keyword evidence="2" id="KW-1185">Reference proteome</keyword>
<proteinExistence type="predicted"/>
<gene>
    <name evidence="1" type="ORF">AAV94_03910</name>
</gene>
<dbReference type="AlphaFoldDB" id="A0A0U1Q1N8"/>
<evidence type="ECO:0000313" key="1">
    <source>
        <dbReference type="EMBL" id="KKW68678.1"/>
    </source>
</evidence>
<organism evidence="1 2">
    <name type="scientific">Lampropedia cohaerens</name>
    <dbReference type="NCBI Taxonomy" id="1610491"/>
    <lineage>
        <taxon>Bacteria</taxon>
        <taxon>Pseudomonadati</taxon>
        <taxon>Pseudomonadota</taxon>
        <taxon>Betaproteobacteria</taxon>
        <taxon>Burkholderiales</taxon>
        <taxon>Comamonadaceae</taxon>
        <taxon>Lampropedia</taxon>
    </lineage>
</organism>
<comment type="caution">
    <text evidence="1">The sequence shown here is derived from an EMBL/GenBank/DDBJ whole genome shotgun (WGS) entry which is preliminary data.</text>
</comment>